<dbReference type="EMBL" id="JBJJXI010000034">
    <property type="protein sequence ID" value="KAL3402676.1"/>
    <property type="molecule type" value="Genomic_DNA"/>
</dbReference>
<gene>
    <name evidence="2" type="ORF">TKK_004600</name>
</gene>
<protein>
    <recommendedName>
        <fullName evidence="1">C2H2-type domain-containing protein</fullName>
    </recommendedName>
</protein>
<evidence type="ECO:0000313" key="2">
    <source>
        <dbReference type="EMBL" id="KAL3402676.1"/>
    </source>
</evidence>
<keyword evidence="3" id="KW-1185">Reference proteome</keyword>
<evidence type="ECO:0000313" key="3">
    <source>
        <dbReference type="Proteomes" id="UP001627154"/>
    </source>
</evidence>
<dbReference type="Proteomes" id="UP001627154">
    <property type="component" value="Unassembled WGS sequence"/>
</dbReference>
<evidence type="ECO:0000259" key="1">
    <source>
        <dbReference type="PROSITE" id="PS00028"/>
    </source>
</evidence>
<reference evidence="2 3" key="1">
    <citation type="journal article" date="2024" name="bioRxiv">
        <title>A reference genome for Trichogramma kaykai: A tiny desert-dwelling parasitoid wasp with competing sex-ratio distorters.</title>
        <authorList>
            <person name="Culotta J."/>
            <person name="Lindsey A.R."/>
        </authorList>
    </citation>
    <scope>NUCLEOTIDE SEQUENCE [LARGE SCALE GENOMIC DNA]</scope>
    <source>
        <strain evidence="2 3">KSX58</strain>
    </source>
</reference>
<dbReference type="AlphaFoldDB" id="A0ABD2XBX1"/>
<proteinExistence type="predicted"/>
<comment type="caution">
    <text evidence="2">The sequence shown here is derived from an EMBL/GenBank/DDBJ whole genome shotgun (WGS) entry which is preliminary data.</text>
</comment>
<organism evidence="2 3">
    <name type="scientific">Trichogramma kaykai</name>
    <dbReference type="NCBI Taxonomy" id="54128"/>
    <lineage>
        <taxon>Eukaryota</taxon>
        <taxon>Metazoa</taxon>
        <taxon>Ecdysozoa</taxon>
        <taxon>Arthropoda</taxon>
        <taxon>Hexapoda</taxon>
        <taxon>Insecta</taxon>
        <taxon>Pterygota</taxon>
        <taxon>Neoptera</taxon>
        <taxon>Endopterygota</taxon>
        <taxon>Hymenoptera</taxon>
        <taxon>Apocrita</taxon>
        <taxon>Proctotrupomorpha</taxon>
        <taxon>Chalcidoidea</taxon>
        <taxon>Trichogrammatidae</taxon>
        <taxon>Trichogramma</taxon>
    </lineage>
</organism>
<sequence>MSSSVTSCFKCQINFSCEIALEFHQLIFHFESDNELESHLYLDPSLTETSHQDVGKQIPSSGPNFCEESQNEIDDFDWTTFNEVPSKEADWELESDVGLDSLLSEPQDVQKNQGVQVLATEPYPCEESQNDIDDSDWTTFNEVPSTEAYCGLECHIYPDPQLTKHQNVQEYVSEQILTTKPYHCEESQNDIDDFDWSTFIKVPRTEVSYNQEQIKHHKIVKKNFHKLTTLFKLTETIDAMCVKEHLH</sequence>
<accession>A0ABD2XBX1</accession>
<dbReference type="PROSITE" id="PS00028">
    <property type="entry name" value="ZINC_FINGER_C2H2_1"/>
    <property type="match status" value="1"/>
</dbReference>
<name>A0ABD2XBX1_9HYME</name>
<feature type="domain" description="C2H2-type" evidence="1">
    <location>
        <begin position="8"/>
        <end position="29"/>
    </location>
</feature>
<dbReference type="InterPro" id="IPR013087">
    <property type="entry name" value="Znf_C2H2_type"/>
</dbReference>